<keyword evidence="2" id="KW-0378">Hydrolase</keyword>
<dbReference type="Proteomes" id="UP001302120">
    <property type="component" value="Unassembled WGS sequence"/>
</dbReference>
<dbReference type="Pfam" id="PF05685">
    <property type="entry name" value="Uma2"/>
    <property type="match status" value="1"/>
</dbReference>
<dbReference type="RefSeq" id="WP_323194271.1">
    <property type="nucleotide sequence ID" value="NZ_JAYGHG010000001.1"/>
</dbReference>
<keyword evidence="3" id="KW-1185">Reference proteome</keyword>
<protein>
    <submittedName>
        <fullName evidence="2">Uma2 family endonuclease</fullName>
    </submittedName>
</protein>
<dbReference type="InterPro" id="IPR011335">
    <property type="entry name" value="Restrct_endonuc-II-like"/>
</dbReference>
<dbReference type="Gene3D" id="3.90.1570.10">
    <property type="entry name" value="tt1808, chain A"/>
    <property type="match status" value="1"/>
</dbReference>
<organism evidence="2 3">
    <name type="scientific">Nodularia harveyana UHCC-0300</name>
    <dbReference type="NCBI Taxonomy" id="2974287"/>
    <lineage>
        <taxon>Bacteria</taxon>
        <taxon>Bacillati</taxon>
        <taxon>Cyanobacteriota</taxon>
        <taxon>Cyanophyceae</taxon>
        <taxon>Nostocales</taxon>
        <taxon>Nodulariaceae</taxon>
        <taxon>Nodularia</taxon>
    </lineage>
</organism>
<name>A0ABU5U9T4_9CYAN</name>
<dbReference type="InterPro" id="IPR008538">
    <property type="entry name" value="Uma2"/>
</dbReference>
<dbReference type="PANTHER" id="PTHR35400">
    <property type="entry name" value="SLR1083 PROTEIN"/>
    <property type="match status" value="1"/>
</dbReference>
<sequence>MNVIVAKWTLDEYHSMIDSGILDDRKVELLEGEIVEMSPEGEPHAYCSDEGGEYLAKLLGSRAKIRQAKPITLPNDSEPEPDIAIVQLLGREYREHHPYPENIYWLIEYANSSLDKDLELKPKIYAAAGILEYWVVNLKKFHLVVFRDILDGEYATKQTLSTGTIQPLAFPDISISVEQICDRTEIS</sequence>
<keyword evidence="2" id="KW-0540">Nuclease</keyword>
<reference evidence="2 3" key="1">
    <citation type="submission" date="2023-12" db="EMBL/GenBank/DDBJ databases">
        <title>Baltic Sea Cyanobacteria.</title>
        <authorList>
            <person name="Delbaje E."/>
            <person name="Fewer D.P."/>
            <person name="Shishido T.K."/>
        </authorList>
    </citation>
    <scope>NUCLEOTIDE SEQUENCE [LARGE SCALE GENOMIC DNA]</scope>
    <source>
        <strain evidence="2 3">UHCC-0300</strain>
    </source>
</reference>
<evidence type="ECO:0000313" key="2">
    <source>
        <dbReference type="EMBL" id="MEA5579930.1"/>
    </source>
</evidence>
<comment type="caution">
    <text evidence="2">The sequence shown here is derived from an EMBL/GenBank/DDBJ whole genome shotgun (WGS) entry which is preliminary data.</text>
</comment>
<evidence type="ECO:0000259" key="1">
    <source>
        <dbReference type="Pfam" id="PF05685"/>
    </source>
</evidence>
<proteinExistence type="predicted"/>
<gene>
    <name evidence="2" type="ORF">VB620_01080</name>
</gene>
<dbReference type="CDD" id="cd06260">
    <property type="entry name" value="DUF820-like"/>
    <property type="match status" value="1"/>
</dbReference>
<dbReference type="EMBL" id="JAYGHG010000001">
    <property type="protein sequence ID" value="MEA5579930.1"/>
    <property type="molecule type" value="Genomic_DNA"/>
</dbReference>
<dbReference type="InterPro" id="IPR012296">
    <property type="entry name" value="Nuclease_put_TT1808"/>
</dbReference>
<dbReference type="SUPFAM" id="SSF52980">
    <property type="entry name" value="Restriction endonuclease-like"/>
    <property type="match status" value="1"/>
</dbReference>
<dbReference type="PANTHER" id="PTHR35400:SF1">
    <property type="entry name" value="SLR1083 PROTEIN"/>
    <property type="match status" value="1"/>
</dbReference>
<keyword evidence="2" id="KW-0255">Endonuclease</keyword>
<accession>A0ABU5U9T4</accession>
<feature type="domain" description="Putative restriction endonuclease" evidence="1">
    <location>
        <begin position="11"/>
        <end position="178"/>
    </location>
</feature>
<evidence type="ECO:0000313" key="3">
    <source>
        <dbReference type="Proteomes" id="UP001302120"/>
    </source>
</evidence>
<dbReference type="GO" id="GO:0004519">
    <property type="term" value="F:endonuclease activity"/>
    <property type="evidence" value="ECO:0007669"/>
    <property type="project" value="UniProtKB-KW"/>
</dbReference>